<reference evidence="3 4" key="2">
    <citation type="journal article" date="2007" name="BMC Biol.">
        <title>A 100%-complete sequence reveals unusually simple genomic features in the hot-spring red alga Cyanidioschyzon merolae.</title>
        <authorList>
            <person name="Nozaki H."/>
            <person name="Takano H."/>
            <person name="Misumi O."/>
            <person name="Terasawa K."/>
            <person name="Matsuzaki M."/>
            <person name="Maruyama S."/>
            <person name="Nishida K."/>
            <person name="Yagisawa F."/>
            <person name="Yoshida Y."/>
            <person name="Fujiwara T."/>
            <person name="Takio S."/>
            <person name="Tamura K."/>
            <person name="Chung S.J."/>
            <person name="Nakamura S."/>
            <person name="Kuroiwa H."/>
            <person name="Tanaka K."/>
            <person name="Sato N."/>
            <person name="Kuroiwa T."/>
        </authorList>
    </citation>
    <scope>NUCLEOTIDE SEQUENCE [LARGE SCALE GENOMIC DNA]</scope>
    <source>
        <strain evidence="3 4">10D</strain>
    </source>
</reference>
<feature type="region of interest" description="Disordered" evidence="1">
    <location>
        <begin position="702"/>
        <end position="758"/>
    </location>
</feature>
<gene>
    <name evidence="3" type="ORF">CYME_CMR061C</name>
</gene>
<feature type="chain" id="PRO_5004018052" evidence="2">
    <location>
        <begin position="24"/>
        <end position="963"/>
    </location>
</feature>
<feature type="region of interest" description="Disordered" evidence="1">
    <location>
        <begin position="31"/>
        <end position="61"/>
    </location>
</feature>
<dbReference type="OrthoDB" id="10685872at2759"/>
<feature type="signal peptide" evidence="2">
    <location>
        <begin position="1"/>
        <end position="23"/>
    </location>
</feature>
<feature type="compositionally biased region" description="Polar residues" evidence="1">
    <location>
        <begin position="386"/>
        <end position="399"/>
    </location>
</feature>
<feature type="region of interest" description="Disordered" evidence="1">
    <location>
        <begin position="542"/>
        <end position="569"/>
    </location>
</feature>
<feature type="region of interest" description="Disordered" evidence="1">
    <location>
        <begin position="150"/>
        <end position="180"/>
    </location>
</feature>
<sequence length="963" mass="104617">MLGTWLGWCGVVWLASLWSPGLPRREAGVAPWENSSEDANPFNLKEADPGVRPREATQSVQNEAWNCSQPARLRSVRSNTEPQLAPGEYMRRNSAIQKGRVDTQFNGSTDSAVDAEHELYAKAREPAMQTGLLPTQESDAERYGRHTESFDAKPLTPSLSKTHSGVIGSATPRGDQMTRKKRKFVPRAVLQGELRDDAIPIAPLPEAASSEDAFSGRQSPRHRVLQKLVTERRIRTYSTTDEESVQMLRHTSSPGTAAPAAIQVQSPCTNISPGTPSRNARAPHRSGLSDFNYFWSFKKLKDGGVPKGSTALSPKKQAPSIQHLGNQATQRSAGAGLAERLSAPRAASWQRAVEQAERIPKEDDVFVSDRTPRRDAERLPTADVGISQNNGSVRSQASPALSAMTPLQAPTYRDRRATVLASQHLGGVPKRCGDERGCDQAESASREGFAATTVPCQAPRILTGGSQGLSQTERAKHRTSPCNAAASPQPNRQTTSQRRAFEQDLTQHGVLSSRPSPSGQRSKYRSNDDATVNLLAGGLLEDPSAFTDETSTAPTRPLLHPHTRCTDASHEKLSRNPQMHPNLEHEPIPADGSIPGTSTIGMQIDETPRRSASPSHSPVKQLGPSFIPLTSPAAAPVWRRRAKDDGIIASRLRRVGFVPHDRSEQLSRSPFSISSQAFIGRDASSPIWGLLHRAVESISGGLPGSAPVEQRRRPRMPPHHRFAAGSRLRGIRRRRPAKPRDTPTEPASESQISDLSEALGSPAGATRILAELDAAHQENEVLREHLSRMAVQLDALRSQQKRAPLSPSDIREQPFATSQGPNATPHCLDAAVASLCQPPRGKQSVADATATDVQRDQRTNAVRPNSATEERRFPSLASSDEHARQHRHHFGMNTSVSPCWQRERRSGNDDPGAITDPKSAAAGAARTLYGSRCKPQRAQGTHPSSQAVLYPGSSPSHSCQQQL</sequence>
<feature type="compositionally biased region" description="Basic and acidic residues" evidence="1">
    <location>
        <begin position="45"/>
        <end position="55"/>
    </location>
</feature>
<evidence type="ECO:0000313" key="3">
    <source>
        <dbReference type="EMBL" id="BAM82336.1"/>
    </source>
</evidence>
<feature type="region of interest" description="Disordered" evidence="1">
    <location>
        <begin position="426"/>
        <end position="527"/>
    </location>
</feature>
<feature type="compositionally biased region" description="Polar residues" evidence="1">
    <location>
        <begin position="319"/>
        <end position="332"/>
    </location>
</feature>
<dbReference type="RefSeq" id="XP_005538372.1">
    <property type="nucleotide sequence ID" value="XM_005538315.1"/>
</dbReference>
<name>M1UW55_CYAM1</name>
<feature type="compositionally biased region" description="Polar residues" evidence="1">
    <location>
        <begin position="745"/>
        <end position="754"/>
    </location>
</feature>
<organism evidence="3 4">
    <name type="scientific">Cyanidioschyzon merolae (strain NIES-3377 / 10D)</name>
    <name type="common">Unicellular red alga</name>
    <dbReference type="NCBI Taxonomy" id="280699"/>
    <lineage>
        <taxon>Eukaryota</taxon>
        <taxon>Rhodophyta</taxon>
        <taxon>Bangiophyceae</taxon>
        <taxon>Cyanidiales</taxon>
        <taxon>Cyanidiaceae</taxon>
        <taxon>Cyanidioschyzon</taxon>
    </lineage>
</organism>
<evidence type="ECO:0000313" key="4">
    <source>
        <dbReference type="Proteomes" id="UP000007014"/>
    </source>
</evidence>
<feature type="compositionally biased region" description="Polar residues" evidence="1">
    <location>
        <begin position="938"/>
        <end position="963"/>
    </location>
</feature>
<feature type="compositionally biased region" description="Polar residues" evidence="1">
    <location>
        <begin position="480"/>
        <end position="521"/>
    </location>
</feature>
<dbReference type="AlphaFoldDB" id="M1UW55"/>
<feature type="compositionally biased region" description="Basic and acidic residues" evidence="1">
    <location>
        <begin position="370"/>
        <end position="380"/>
    </location>
</feature>
<accession>M1UW55</accession>
<feature type="compositionally biased region" description="Basic residues" evidence="1">
    <location>
        <begin position="712"/>
        <end position="722"/>
    </location>
</feature>
<feature type="region of interest" description="Disordered" evidence="1">
    <location>
        <begin position="607"/>
        <end position="626"/>
    </location>
</feature>
<reference evidence="3 4" key="1">
    <citation type="journal article" date="2004" name="Nature">
        <title>Genome sequence of the ultrasmall unicellular red alga Cyanidioschyzon merolae 10D.</title>
        <authorList>
            <person name="Matsuzaki M."/>
            <person name="Misumi O."/>
            <person name="Shin-i T."/>
            <person name="Maruyama S."/>
            <person name="Takahara M."/>
            <person name="Miyagishima S."/>
            <person name="Mori T."/>
            <person name="Nishida K."/>
            <person name="Yagisawa F."/>
            <person name="Nishida K."/>
            <person name="Yoshida Y."/>
            <person name="Nishimura Y."/>
            <person name="Nakao S."/>
            <person name="Kobayashi T."/>
            <person name="Momoyama Y."/>
            <person name="Higashiyama T."/>
            <person name="Minoda A."/>
            <person name="Sano M."/>
            <person name="Nomoto H."/>
            <person name="Oishi K."/>
            <person name="Hayashi H."/>
            <person name="Ohta F."/>
            <person name="Nishizaka S."/>
            <person name="Haga S."/>
            <person name="Miura S."/>
            <person name="Morishita T."/>
            <person name="Kabeya Y."/>
            <person name="Terasawa K."/>
            <person name="Suzuki Y."/>
            <person name="Ishii Y."/>
            <person name="Asakawa S."/>
            <person name="Takano H."/>
            <person name="Ohta N."/>
            <person name="Kuroiwa H."/>
            <person name="Tanaka K."/>
            <person name="Shimizu N."/>
            <person name="Sugano S."/>
            <person name="Sato N."/>
            <person name="Nozaki H."/>
            <person name="Ogasawara N."/>
            <person name="Kohara Y."/>
            <person name="Kuroiwa T."/>
        </authorList>
    </citation>
    <scope>NUCLEOTIDE SEQUENCE [LARGE SCALE GENOMIC DNA]</scope>
    <source>
        <strain evidence="3 4">10D</strain>
    </source>
</reference>
<dbReference type="EMBL" id="AP006500">
    <property type="protein sequence ID" value="BAM82336.1"/>
    <property type="molecule type" value="Genomic_DNA"/>
</dbReference>
<feature type="compositionally biased region" description="Basic and acidic residues" evidence="1">
    <location>
        <begin position="354"/>
        <end position="364"/>
    </location>
</feature>
<feature type="compositionally biased region" description="Basic and acidic residues" evidence="1">
    <location>
        <begin position="868"/>
        <end position="883"/>
    </location>
</feature>
<dbReference type="KEGG" id="cme:CYME_CMR061C"/>
<proteinExistence type="predicted"/>
<keyword evidence="4" id="KW-1185">Reference proteome</keyword>
<dbReference type="OMA" id="AYLEGWT"/>
<dbReference type="GeneID" id="16996945"/>
<feature type="region of interest" description="Disordered" evidence="1">
    <location>
        <begin position="306"/>
        <end position="401"/>
    </location>
</feature>
<feature type="region of interest" description="Disordered" evidence="1">
    <location>
        <begin position="798"/>
        <end position="826"/>
    </location>
</feature>
<evidence type="ECO:0000256" key="1">
    <source>
        <dbReference type="SAM" id="MobiDB-lite"/>
    </source>
</evidence>
<protein>
    <submittedName>
        <fullName evidence="3">Uncharacterized protein</fullName>
    </submittedName>
</protein>
<dbReference type="Gramene" id="CMR061CT">
    <property type="protein sequence ID" value="CMR061CT"/>
    <property type="gene ID" value="CMR061C"/>
</dbReference>
<feature type="region of interest" description="Disordered" evidence="1">
    <location>
        <begin position="839"/>
        <end position="963"/>
    </location>
</feature>
<dbReference type="Proteomes" id="UP000007014">
    <property type="component" value="Chromosome 18"/>
</dbReference>
<keyword evidence="2" id="KW-0732">Signal</keyword>
<evidence type="ECO:0000256" key="2">
    <source>
        <dbReference type="SAM" id="SignalP"/>
    </source>
</evidence>
<dbReference type="HOGENOM" id="CLU_307259_0_0_1"/>